<dbReference type="GO" id="GO:0016887">
    <property type="term" value="F:ATP hydrolysis activity"/>
    <property type="evidence" value="ECO:0007669"/>
    <property type="project" value="InterPro"/>
</dbReference>
<name>F7GBV7_MACMU</name>
<keyword evidence="2" id="KW-0175">Coiled coil</keyword>
<dbReference type="SUPFAM" id="SSF52540">
    <property type="entry name" value="P-loop containing nucleoside triphosphate hydrolases"/>
    <property type="match status" value="1"/>
</dbReference>
<keyword evidence="6" id="KW-1185">Reference proteome</keyword>
<dbReference type="Proteomes" id="UP000006718">
    <property type="component" value="Chromosome 1"/>
</dbReference>
<keyword evidence="3" id="KW-0496">Mitochondrion</keyword>
<dbReference type="Bgee" id="ENSMMUG00000064596">
    <property type="expression patterns" value="Expressed in olfactory segment of nasal mucosa and 19 other cell types or tissues"/>
</dbReference>
<evidence type="ECO:0000256" key="2">
    <source>
        <dbReference type="ARBA" id="ARBA00023054"/>
    </source>
</evidence>
<reference evidence="5" key="3">
    <citation type="submission" date="2025-08" db="UniProtKB">
        <authorList>
            <consortium name="Ensembl"/>
        </authorList>
    </citation>
    <scope>IDENTIFICATION</scope>
    <source>
        <strain evidence="5">17573</strain>
    </source>
</reference>
<comment type="subcellular location">
    <subcellularLocation>
        <location evidence="1">Mitochondrion matrix</location>
        <location evidence="1">Mitochondrion nucleoid</location>
    </subcellularLocation>
</comment>
<dbReference type="ExpressionAtlas" id="F7GBV7">
    <property type="expression patterns" value="baseline"/>
</dbReference>
<sequence length="290" mass="33122">MALPLPLRQVSRRLLSRPQDVLEGVVLHPSLEAQVRNMAIATRNTQKNHGLYRNVLMYGPPGTGKTLVAKNLALNLGMDYAIMTGEDLALRGREGVTAMHELFDWANTSRRGLLLFMDDADAFLSKPATEEINEDLKATQNAFLNHMKDRSNKFMLVLTSRHPEQLHWDIHDHIDVMVHFDLPRLEERERLVRMYLDKYVLIPATEGKQRLKLAQFDYGRKCEEIAELTEHMSGREIAQLVQSWQDTACASEDGVLTEAMLDAHVEDFVQQHQQRNALKREGPGPVDEHP</sequence>
<dbReference type="SMR" id="F7GBV7"/>
<evidence type="ECO:0000256" key="3">
    <source>
        <dbReference type="ARBA" id="ARBA00023271"/>
    </source>
</evidence>
<accession>F7GBV7</accession>
<reference evidence="5" key="2">
    <citation type="submission" date="2019-01" db="EMBL/GenBank/DDBJ databases">
        <authorList>
            <person name="Graves T."/>
            <person name="Eichler E.E."/>
            <person name="Wilson R.K."/>
        </authorList>
    </citation>
    <scope>NUCLEOTIDE SEQUENCE [LARGE SCALE GENOMIC DNA]</scope>
    <source>
        <strain evidence="5">17573</strain>
    </source>
</reference>
<protein>
    <recommendedName>
        <fullName evidence="4">AAA+ ATPase domain-containing protein</fullName>
    </recommendedName>
</protein>
<evidence type="ECO:0000313" key="6">
    <source>
        <dbReference type="Proteomes" id="UP000006718"/>
    </source>
</evidence>
<dbReference type="OMA" id="FEWANTS"/>
<evidence type="ECO:0000313" key="5">
    <source>
        <dbReference type="Ensembl" id="ENSMMUP00000021629.4"/>
    </source>
</evidence>
<keyword evidence="3" id="KW-1135">Mitochondrion nucleoid</keyword>
<dbReference type="InterPro" id="IPR003593">
    <property type="entry name" value="AAA+_ATPase"/>
</dbReference>
<dbReference type="GeneTree" id="ENSGT00730000111059"/>
<feature type="domain" description="AAA+ ATPase" evidence="4">
    <location>
        <begin position="51"/>
        <end position="186"/>
    </location>
</feature>
<dbReference type="HOGENOM" id="CLU_108777_0_0_1"/>
<dbReference type="GO" id="GO:0042645">
    <property type="term" value="C:mitochondrial nucleoid"/>
    <property type="evidence" value="ECO:0007669"/>
    <property type="project" value="UniProtKB-SubCell"/>
</dbReference>
<dbReference type="Ensembl" id="ENSMMUT00000023121.4">
    <property type="protein sequence ID" value="ENSMMUP00000021629.4"/>
    <property type="gene ID" value="ENSMMUG00000064596.1"/>
</dbReference>
<organism evidence="5 6">
    <name type="scientific">Macaca mulatta</name>
    <name type="common">Rhesus macaque</name>
    <dbReference type="NCBI Taxonomy" id="9544"/>
    <lineage>
        <taxon>Eukaryota</taxon>
        <taxon>Metazoa</taxon>
        <taxon>Chordata</taxon>
        <taxon>Craniata</taxon>
        <taxon>Vertebrata</taxon>
        <taxon>Euteleostomi</taxon>
        <taxon>Mammalia</taxon>
        <taxon>Eutheria</taxon>
        <taxon>Euarchontoglires</taxon>
        <taxon>Primates</taxon>
        <taxon>Haplorrhini</taxon>
        <taxon>Catarrhini</taxon>
        <taxon>Cercopithecidae</taxon>
        <taxon>Cercopithecinae</taxon>
        <taxon>Macaca</taxon>
    </lineage>
</organism>
<dbReference type="SMART" id="SM00382">
    <property type="entry name" value="AAA"/>
    <property type="match status" value="1"/>
</dbReference>
<dbReference type="InterPro" id="IPR027417">
    <property type="entry name" value="P-loop_NTPase"/>
</dbReference>
<dbReference type="VEuPathDB" id="HostDB:ENSMMUG00000064596"/>
<dbReference type="AlphaFoldDB" id="F7GBV7"/>
<reference evidence="6" key="1">
    <citation type="journal article" date="2007" name="Science">
        <title>Evolutionary and biomedical insights from the rhesus macaque genome.</title>
        <authorList>
            <person name="Gibbs R.A."/>
            <person name="Rogers J."/>
            <person name="Katze M.G."/>
            <person name="Bumgarner R."/>
            <person name="Weinstock G.M."/>
            <person name="Mardis E.R."/>
            <person name="Remington K.A."/>
            <person name="Strausberg R.L."/>
            <person name="Venter J.C."/>
            <person name="Wilson R.K."/>
            <person name="Batzer M.A."/>
            <person name="Bustamante C.D."/>
            <person name="Eichler E.E."/>
            <person name="Hahn M.W."/>
            <person name="Hardison R.C."/>
            <person name="Makova K.D."/>
            <person name="Miller W."/>
            <person name="Milosavljevic A."/>
            <person name="Palermo R.E."/>
            <person name="Siepel A."/>
            <person name="Sikela J.M."/>
            <person name="Attaway T."/>
            <person name="Bell S."/>
            <person name="Bernard K.E."/>
            <person name="Buhay C.J."/>
            <person name="Chandrabose M.N."/>
            <person name="Dao M."/>
            <person name="Davis C."/>
            <person name="Delehaunty K.D."/>
            <person name="Ding Y."/>
            <person name="Dinh H.H."/>
            <person name="Dugan-Rocha S."/>
            <person name="Fulton L.A."/>
            <person name="Gabisi R.A."/>
            <person name="Garner T.T."/>
            <person name="Godfrey J."/>
            <person name="Hawes A.C."/>
            <person name="Hernandez J."/>
            <person name="Hines S."/>
            <person name="Holder M."/>
            <person name="Hume J."/>
            <person name="Jhangiani S.N."/>
            <person name="Joshi V."/>
            <person name="Khan Z.M."/>
            <person name="Kirkness E.F."/>
            <person name="Cree A."/>
            <person name="Fowler R.G."/>
            <person name="Lee S."/>
            <person name="Lewis L.R."/>
            <person name="Li Z."/>
            <person name="Liu Y.-S."/>
            <person name="Moore S.M."/>
            <person name="Muzny D."/>
            <person name="Nazareth L.V."/>
            <person name="Ngo D.N."/>
            <person name="Okwuonu G.O."/>
            <person name="Pai G."/>
            <person name="Parker D."/>
            <person name="Paul H.A."/>
            <person name="Pfannkoch C."/>
            <person name="Pohl C.S."/>
            <person name="Rogers Y.-H.C."/>
            <person name="Ruiz S.J."/>
            <person name="Sabo A."/>
            <person name="Santibanez J."/>
            <person name="Schneider B.W."/>
            <person name="Smith S.M."/>
            <person name="Sodergren E."/>
            <person name="Svatek A.F."/>
            <person name="Utterback T.R."/>
            <person name="Vattathil S."/>
            <person name="Warren W."/>
            <person name="White C.S."/>
            <person name="Chinwalla A.T."/>
            <person name="Feng Y."/>
            <person name="Halpern A.L."/>
            <person name="Hillier L.W."/>
            <person name="Huang X."/>
            <person name="Minx P."/>
            <person name="Nelson J.O."/>
            <person name="Pepin K.H."/>
            <person name="Qin X."/>
            <person name="Sutton G.G."/>
            <person name="Venter E."/>
            <person name="Walenz B.P."/>
            <person name="Wallis J.W."/>
            <person name="Worley K.C."/>
            <person name="Yang S.-P."/>
            <person name="Jones S.M."/>
            <person name="Marra M.A."/>
            <person name="Rocchi M."/>
            <person name="Schein J.E."/>
            <person name="Baertsch R."/>
            <person name="Clarke L."/>
            <person name="Csuros M."/>
            <person name="Glasscock J."/>
            <person name="Harris R.A."/>
            <person name="Havlak P."/>
            <person name="Jackson A.R."/>
            <person name="Jiang H."/>
            <person name="Liu Y."/>
            <person name="Messina D.N."/>
            <person name="Shen Y."/>
            <person name="Song H.X.-Z."/>
            <person name="Wylie T."/>
            <person name="Zhang L."/>
            <person name="Birney E."/>
            <person name="Han K."/>
            <person name="Konkel M.K."/>
            <person name="Lee J."/>
            <person name="Smit A.F.A."/>
            <person name="Ullmer B."/>
            <person name="Wang H."/>
            <person name="Xing J."/>
            <person name="Burhans R."/>
            <person name="Cheng Z."/>
            <person name="Karro J.E."/>
            <person name="Ma J."/>
            <person name="Raney B."/>
            <person name="She X."/>
            <person name="Cox M.J."/>
            <person name="Demuth J.P."/>
            <person name="Dumas L.J."/>
            <person name="Han S.-G."/>
            <person name="Hopkins J."/>
            <person name="Karimpour-Fard A."/>
            <person name="Kim Y.H."/>
            <person name="Pollack J.R."/>
            <person name="Vinar T."/>
            <person name="Addo-Quaye C."/>
            <person name="Degenhardt J."/>
            <person name="Denby A."/>
            <person name="Hubisz M.J."/>
            <person name="Indap A."/>
            <person name="Kosiol C."/>
            <person name="Lahn B.T."/>
            <person name="Lawson H.A."/>
            <person name="Marklein A."/>
            <person name="Nielsen R."/>
            <person name="Vallender E.J."/>
            <person name="Clark A.G."/>
            <person name="Ferguson B."/>
            <person name="Hernandez R.D."/>
            <person name="Hirani K."/>
            <person name="Kehrer-Sawatzki H."/>
            <person name="Kolb J."/>
            <person name="Patil S."/>
            <person name="Pu L.-L."/>
            <person name="Ren Y."/>
            <person name="Smith D.G."/>
            <person name="Wheeler D.A."/>
            <person name="Schenck I."/>
            <person name="Ball E.V."/>
            <person name="Chen R."/>
            <person name="Cooper D.N."/>
            <person name="Giardine B."/>
            <person name="Hsu F."/>
            <person name="Kent W.J."/>
            <person name="Lesk A."/>
            <person name="Nelson D.L."/>
            <person name="O'brien W.E."/>
            <person name="Pruefer K."/>
            <person name="Stenson P.D."/>
            <person name="Wallace J.C."/>
            <person name="Ke H."/>
            <person name="Liu X.-M."/>
            <person name="Wang P."/>
            <person name="Xiang A.P."/>
            <person name="Yang F."/>
            <person name="Barber G.P."/>
            <person name="Haussler D."/>
            <person name="Karolchik D."/>
            <person name="Kern A.D."/>
            <person name="Kuhn R.M."/>
            <person name="Smith K.E."/>
            <person name="Zwieg A.S."/>
        </authorList>
    </citation>
    <scope>NUCLEOTIDE SEQUENCE [LARGE SCALE GENOMIC DNA]</scope>
    <source>
        <strain evidence="6">17573</strain>
    </source>
</reference>
<reference evidence="5" key="4">
    <citation type="submission" date="2025-09" db="UniProtKB">
        <authorList>
            <consortium name="Ensembl"/>
        </authorList>
    </citation>
    <scope>IDENTIFICATION</scope>
    <source>
        <strain evidence="5">17573</strain>
    </source>
</reference>
<dbReference type="PANTHER" id="PTHR23075">
    <property type="entry name" value="PUTATIVE ATP-ASE"/>
    <property type="match status" value="1"/>
</dbReference>
<evidence type="ECO:0000259" key="4">
    <source>
        <dbReference type="SMART" id="SM00382"/>
    </source>
</evidence>
<dbReference type="Pfam" id="PF00004">
    <property type="entry name" value="AAA"/>
    <property type="match status" value="1"/>
</dbReference>
<proteinExistence type="predicted"/>
<dbReference type="PANTHER" id="PTHR23075:SF0">
    <property type="entry name" value="ATPASE FAMILY AAA DOMAIN-CONTAINING PROTEIN 3"/>
    <property type="match status" value="1"/>
</dbReference>
<dbReference type="InterPro" id="IPR003959">
    <property type="entry name" value="ATPase_AAA_core"/>
</dbReference>
<gene>
    <name evidence="5" type="primary">LOC114674454</name>
</gene>
<dbReference type="Gene3D" id="3.40.50.300">
    <property type="entry name" value="P-loop containing nucleotide triphosphate hydrolases"/>
    <property type="match status" value="1"/>
</dbReference>
<dbReference type="GO" id="GO:0005524">
    <property type="term" value="F:ATP binding"/>
    <property type="evidence" value="ECO:0007669"/>
    <property type="project" value="InterPro"/>
</dbReference>
<evidence type="ECO:0000256" key="1">
    <source>
        <dbReference type="ARBA" id="ARBA00004436"/>
    </source>
</evidence>